<dbReference type="InParanoid" id="D8SW24"/>
<evidence type="ECO:0000256" key="1">
    <source>
        <dbReference type="SAM" id="MobiDB-lite"/>
    </source>
</evidence>
<name>D8SW24_SELML</name>
<protein>
    <submittedName>
        <fullName evidence="2">Uncharacterized protein</fullName>
    </submittedName>
</protein>
<evidence type="ECO:0000313" key="3">
    <source>
        <dbReference type="Proteomes" id="UP000001514"/>
    </source>
</evidence>
<dbReference type="Gramene" id="EFJ11349">
    <property type="protein sequence ID" value="EFJ11349"/>
    <property type="gene ID" value="SELMODRAFT_426336"/>
</dbReference>
<evidence type="ECO:0000313" key="2">
    <source>
        <dbReference type="EMBL" id="EFJ11349.1"/>
    </source>
</evidence>
<accession>D8SW24</accession>
<gene>
    <name evidence="2" type="ORF">SELMODRAFT_426336</name>
</gene>
<organism evidence="3">
    <name type="scientific">Selaginella moellendorffii</name>
    <name type="common">Spikemoss</name>
    <dbReference type="NCBI Taxonomy" id="88036"/>
    <lineage>
        <taxon>Eukaryota</taxon>
        <taxon>Viridiplantae</taxon>
        <taxon>Streptophyta</taxon>
        <taxon>Embryophyta</taxon>
        <taxon>Tracheophyta</taxon>
        <taxon>Lycopodiopsida</taxon>
        <taxon>Selaginellales</taxon>
        <taxon>Selaginellaceae</taxon>
        <taxon>Selaginella</taxon>
    </lineage>
</organism>
<dbReference type="KEGG" id="smo:SELMODRAFT_426336"/>
<sequence length="180" mass="20394">MHAEKFLKKEQAKTKKVLISTGRSELTGIYNDKPRIQRDLLVSCNLYEYEKLIDKYWRVSETCKLEQRARREKQREVPAGITGELLAAAGFENPMSGDCHQAQELLNRQTKEDEADQPPVETEAEGAATVEQGTDDRQLPVQTDKDEEPPEASPAGTIDDDQPPVQQIELRRTVPVQLFC</sequence>
<dbReference type="EMBL" id="GL377647">
    <property type="protein sequence ID" value="EFJ11349.1"/>
    <property type="molecule type" value="Genomic_DNA"/>
</dbReference>
<dbReference type="Proteomes" id="UP000001514">
    <property type="component" value="Unassembled WGS sequence"/>
</dbReference>
<dbReference type="HOGENOM" id="CLU_1498781_0_0_1"/>
<proteinExistence type="predicted"/>
<reference evidence="2 3" key="1">
    <citation type="journal article" date="2011" name="Science">
        <title>The Selaginella genome identifies genetic changes associated with the evolution of vascular plants.</title>
        <authorList>
            <person name="Banks J.A."/>
            <person name="Nishiyama T."/>
            <person name="Hasebe M."/>
            <person name="Bowman J.L."/>
            <person name="Gribskov M."/>
            <person name="dePamphilis C."/>
            <person name="Albert V.A."/>
            <person name="Aono N."/>
            <person name="Aoyama T."/>
            <person name="Ambrose B.A."/>
            <person name="Ashton N.W."/>
            <person name="Axtell M.J."/>
            <person name="Barker E."/>
            <person name="Barker M.S."/>
            <person name="Bennetzen J.L."/>
            <person name="Bonawitz N.D."/>
            <person name="Chapple C."/>
            <person name="Cheng C."/>
            <person name="Correa L.G."/>
            <person name="Dacre M."/>
            <person name="DeBarry J."/>
            <person name="Dreyer I."/>
            <person name="Elias M."/>
            <person name="Engstrom E.M."/>
            <person name="Estelle M."/>
            <person name="Feng L."/>
            <person name="Finet C."/>
            <person name="Floyd S.K."/>
            <person name="Frommer W.B."/>
            <person name="Fujita T."/>
            <person name="Gramzow L."/>
            <person name="Gutensohn M."/>
            <person name="Harholt J."/>
            <person name="Hattori M."/>
            <person name="Heyl A."/>
            <person name="Hirai T."/>
            <person name="Hiwatashi Y."/>
            <person name="Ishikawa M."/>
            <person name="Iwata M."/>
            <person name="Karol K.G."/>
            <person name="Koehler B."/>
            <person name="Kolukisaoglu U."/>
            <person name="Kubo M."/>
            <person name="Kurata T."/>
            <person name="Lalonde S."/>
            <person name="Li K."/>
            <person name="Li Y."/>
            <person name="Litt A."/>
            <person name="Lyons E."/>
            <person name="Manning G."/>
            <person name="Maruyama T."/>
            <person name="Michael T.P."/>
            <person name="Mikami K."/>
            <person name="Miyazaki S."/>
            <person name="Morinaga S."/>
            <person name="Murata T."/>
            <person name="Mueller-Roeber B."/>
            <person name="Nelson D.R."/>
            <person name="Obara M."/>
            <person name="Oguri Y."/>
            <person name="Olmstead R.G."/>
            <person name="Onodera N."/>
            <person name="Petersen B.L."/>
            <person name="Pils B."/>
            <person name="Prigge M."/>
            <person name="Rensing S.A."/>
            <person name="Riano-Pachon D.M."/>
            <person name="Roberts A.W."/>
            <person name="Sato Y."/>
            <person name="Scheller H.V."/>
            <person name="Schulz B."/>
            <person name="Schulz C."/>
            <person name="Shakirov E.V."/>
            <person name="Shibagaki N."/>
            <person name="Shinohara N."/>
            <person name="Shippen D.E."/>
            <person name="Soerensen I."/>
            <person name="Sotooka R."/>
            <person name="Sugimoto N."/>
            <person name="Sugita M."/>
            <person name="Sumikawa N."/>
            <person name="Tanurdzic M."/>
            <person name="Theissen G."/>
            <person name="Ulvskov P."/>
            <person name="Wakazuki S."/>
            <person name="Weng J.K."/>
            <person name="Willats W.W."/>
            <person name="Wipf D."/>
            <person name="Wolf P.G."/>
            <person name="Yang L."/>
            <person name="Zimmer A.D."/>
            <person name="Zhu Q."/>
            <person name="Mitros T."/>
            <person name="Hellsten U."/>
            <person name="Loque D."/>
            <person name="Otillar R."/>
            <person name="Salamov A."/>
            <person name="Schmutz J."/>
            <person name="Shapiro H."/>
            <person name="Lindquist E."/>
            <person name="Lucas S."/>
            <person name="Rokhsar D."/>
            <person name="Grigoriev I.V."/>
        </authorList>
    </citation>
    <scope>NUCLEOTIDE SEQUENCE [LARGE SCALE GENOMIC DNA]</scope>
</reference>
<keyword evidence="3" id="KW-1185">Reference proteome</keyword>
<feature type="region of interest" description="Disordered" evidence="1">
    <location>
        <begin position="92"/>
        <end position="174"/>
    </location>
</feature>
<dbReference type="AlphaFoldDB" id="D8SW24"/>